<keyword evidence="11" id="KW-0325">Glycoprotein</keyword>
<keyword evidence="4" id="KW-0808">Transferase</keyword>
<evidence type="ECO:0000256" key="9">
    <source>
        <dbReference type="ARBA" id="ARBA00023136"/>
    </source>
</evidence>
<evidence type="ECO:0000313" key="14">
    <source>
        <dbReference type="Ensembl" id="ENSPKIP00000011154.1"/>
    </source>
</evidence>
<reference evidence="14" key="1">
    <citation type="submission" date="2025-08" db="UniProtKB">
        <authorList>
            <consortium name="Ensembl"/>
        </authorList>
    </citation>
    <scope>IDENTIFICATION</scope>
</reference>
<organism evidence="14 15">
    <name type="scientific">Paramormyrops kingsleyae</name>
    <dbReference type="NCBI Taxonomy" id="1676925"/>
    <lineage>
        <taxon>Eukaryota</taxon>
        <taxon>Metazoa</taxon>
        <taxon>Chordata</taxon>
        <taxon>Craniata</taxon>
        <taxon>Vertebrata</taxon>
        <taxon>Euteleostomi</taxon>
        <taxon>Actinopterygii</taxon>
        <taxon>Neopterygii</taxon>
        <taxon>Teleostei</taxon>
        <taxon>Osteoglossocephala</taxon>
        <taxon>Osteoglossomorpha</taxon>
        <taxon>Osteoglossiformes</taxon>
        <taxon>Mormyridae</taxon>
        <taxon>Paramormyrops</taxon>
    </lineage>
</organism>
<evidence type="ECO:0000256" key="13">
    <source>
        <dbReference type="SAM" id="SignalP"/>
    </source>
</evidence>
<dbReference type="GO" id="GO:0003828">
    <property type="term" value="F:alpha-N-acetylneuraminate alpha-2,8-sialyltransferase activity"/>
    <property type="evidence" value="ECO:0007669"/>
    <property type="project" value="TreeGrafter"/>
</dbReference>
<name>A0A3B3QZ15_9TELE</name>
<dbReference type="InterPro" id="IPR050943">
    <property type="entry name" value="Glycosyltr_29_Sialyltrsf"/>
</dbReference>
<feature type="signal peptide" evidence="13">
    <location>
        <begin position="1"/>
        <end position="19"/>
    </location>
</feature>
<evidence type="ECO:0000256" key="3">
    <source>
        <dbReference type="ARBA" id="ARBA00022676"/>
    </source>
</evidence>
<keyword evidence="9" id="KW-0472">Membrane</keyword>
<keyword evidence="5" id="KW-0812">Transmembrane</keyword>
<dbReference type="Gene3D" id="3.90.1480.20">
    <property type="entry name" value="Glycosyl transferase family 29"/>
    <property type="match status" value="1"/>
</dbReference>
<gene>
    <name evidence="14" type="primary">ST8SIA6</name>
</gene>
<comment type="similarity">
    <text evidence="2">Belongs to the glycosyltransferase 29 family.</text>
</comment>
<proteinExistence type="inferred from homology"/>
<dbReference type="InterPro" id="IPR001675">
    <property type="entry name" value="Glyco_trans_29"/>
</dbReference>
<evidence type="ECO:0000256" key="8">
    <source>
        <dbReference type="ARBA" id="ARBA00023034"/>
    </source>
</evidence>
<feature type="chain" id="PRO_5017235647" evidence="13">
    <location>
        <begin position="20"/>
        <end position="338"/>
    </location>
</feature>
<keyword evidence="13" id="KW-0732">Signal</keyword>
<reference evidence="14" key="2">
    <citation type="submission" date="2025-09" db="UniProtKB">
        <authorList>
            <consortium name="Ensembl"/>
        </authorList>
    </citation>
    <scope>IDENTIFICATION</scope>
</reference>
<keyword evidence="8" id="KW-0333">Golgi apparatus</keyword>
<keyword evidence="7" id="KW-1133">Transmembrane helix</keyword>
<dbReference type="PANTHER" id="PTHR11987">
    <property type="entry name" value="ALPHA-2,8-SIALYLTRANSFERASE"/>
    <property type="match status" value="1"/>
</dbReference>
<dbReference type="Pfam" id="PF00777">
    <property type="entry name" value="Glyco_transf_29"/>
    <property type="match status" value="1"/>
</dbReference>
<dbReference type="GO" id="GO:0000139">
    <property type="term" value="C:Golgi membrane"/>
    <property type="evidence" value="ECO:0007669"/>
    <property type="project" value="UniProtKB-SubCell"/>
</dbReference>
<evidence type="ECO:0000256" key="2">
    <source>
        <dbReference type="ARBA" id="ARBA00006003"/>
    </source>
</evidence>
<sequence>MCGVFLFTFFSSQAHQSAADIAPGFSWCWLCEMLPHRIRFLFCHQTAITKTEEKNASSNLTNKCNAVSKAIITQANTPVGKKVIYDGEKAKMEEVTRKLFSIFVKESPFGNVTWETCAVIGNGGILSNSSCGQEIDSAQFVFRCNLPPLGKDFKKHVGNKTNLVTANPSILLEKFEGLTERRRPFVESMASYGDALLLIPAFSYTRNMAVSLRAAYTLEEFQSPTRTVFFSPSYLRSLAQFWKDQGLQVPRPSSGLIVASLALELCSEVRLYGFWPYLLHPDTQQTLTNHYYDNQQSMRTVHNMPAEFRHLLRLHSQGVLRVHLGQCAARRAMSFSEV</sequence>
<keyword evidence="6" id="KW-0735">Signal-anchor</keyword>
<dbReference type="GO" id="GO:0006491">
    <property type="term" value="P:N-glycan processing"/>
    <property type="evidence" value="ECO:0007669"/>
    <property type="project" value="TreeGrafter"/>
</dbReference>
<evidence type="ECO:0000256" key="12">
    <source>
        <dbReference type="PIRSR" id="PIRSR005557-2"/>
    </source>
</evidence>
<evidence type="ECO:0000256" key="7">
    <source>
        <dbReference type="ARBA" id="ARBA00022989"/>
    </source>
</evidence>
<evidence type="ECO:0000256" key="6">
    <source>
        <dbReference type="ARBA" id="ARBA00022968"/>
    </source>
</evidence>
<keyword evidence="15" id="KW-1185">Reference proteome</keyword>
<evidence type="ECO:0000313" key="15">
    <source>
        <dbReference type="Proteomes" id="UP000261540"/>
    </source>
</evidence>
<evidence type="ECO:0000256" key="11">
    <source>
        <dbReference type="ARBA" id="ARBA00023180"/>
    </source>
</evidence>
<evidence type="ECO:0000256" key="10">
    <source>
        <dbReference type="ARBA" id="ARBA00023157"/>
    </source>
</evidence>
<evidence type="ECO:0000256" key="4">
    <source>
        <dbReference type="ARBA" id="ARBA00022679"/>
    </source>
</evidence>
<keyword evidence="3" id="KW-0328">Glycosyltransferase</keyword>
<dbReference type="PIRSF" id="PIRSF005557">
    <property type="entry name" value="Sialyl_trans"/>
    <property type="match status" value="1"/>
</dbReference>
<accession>A0A3B3QZ15</accession>
<dbReference type="PANTHER" id="PTHR11987:SF50">
    <property type="entry name" value="ALPHA-2,8-SIALYLTRANSFERASE 8F"/>
    <property type="match status" value="1"/>
</dbReference>
<comment type="subcellular location">
    <subcellularLocation>
        <location evidence="1">Golgi apparatus membrane</location>
        <topology evidence="1">Single-pass type II membrane protein</topology>
    </subcellularLocation>
</comment>
<dbReference type="STRING" id="1676925.ENSPKIP00000011154"/>
<evidence type="ECO:0000256" key="5">
    <source>
        <dbReference type="ARBA" id="ARBA00022692"/>
    </source>
</evidence>
<feature type="disulfide bond" evidence="12">
    <location>
        <begin position="117"/>
        <end position="266"/>
    </location>
</feature>
<dbReference type="GO" id="GO:0009311">
    <property type="term" value="P:oligosaccharide metabolic process"/>
    <property type="evidence" value="ECO:0007669"/>
    <property type="project" value="TreeGrafter"/>
</dbReference>
<dbReference type="InterPro" id="IPR012163">
    <property type="entry name" value="Sialyl_trans"/>
</dbReference>
<dbReference type="AlphaFoldDB" id="A0A3B3QZ15"/>
<dbReference type="FunFam" id="3.90.1480.20:FF:000001">
    <property type="entry name" value="ST8 alpha-N-acetyl-neuraminide alpha-2,8-sialyltransferase 2"/>
    <property type="match status" value="1"/>
</dbReference>
<dbReference type="Proteomes" id="UP000261540">
    <property type="component" value="Unplaced"/>
</dbReference>
<evidence type="ECO:0000256" key="1">
    <source>
        <dbReference type="ARBA" id="ARBA00004323"/>
    </source>
</evidence>
<dbReference type="Ensembl" id="ENSPKIT00000035294.1">
    <property type="protein sequence ID" value="ENSPKIP00000011154.1"/>
    <property type="gene ID" value="ENSPKIG00000025573.1"/>
</dbReference>
<keyword evidence="10" id="KW-1015">Disulfide bond</keyword>
<dbReference type="InterPro" id="IPR038578">
    <property type="entry name" value="GT29-like_sf"/>
</dbReference>
<protein>
    <submittedName>
        <fullName evidence="14">ST8 alpha-N-acetyl-neuraminide alpha-2,8-sialyltransferase 6</fullName>
    </submittedName>
</protein>
<dbReference type="GeneTree" id="ENSGT01030000234535"/>